<feature type="transmembrane region" description="Helical" evidence="1">
    <location>
        <begin position="231"/>
        <end position="249"/>
    </location>
</feature>
<feature type="transmembrane region" description="Helical" evidence="1">
    <location>
        <begin position="199"/>
        <end position="219"/>
    </location>
</feature>
<organism evidence="3 4">
    <name type="scientific">Pseudonocardia nematodicida</name>
    <dbReference type="NCBI Taxonomy" id="1206997"/>
    <lineage>
        <taxon>Bacteria</taxon>
        <taxon>Bacillati</taxon>
        <taxon>Actinomycetota</taxon>
        <taxon>Actinomycetes</taxon>
        <taxon>Pseudonocardiales</taxon>
        <taxon>Pseudonocardiaceae</taxon>
        <taxon>Pseudonocardia</taxon>
    </lineage>
</organism>
<dbReference type="PANTHER" id="PTHR36927">
    <property type="entry name" value="BLR4337 PROTEIN"/>
    <property type="match status" value="1"/>
</dbReference>
<dbReference type="EMBL" id="JBEDNQ010000005">
    <property type="protein sequence ID" value="MEQ3551682.1"/>
    <property type="molecule type" value="Genomic_DNA"/>
</dbReference>
<keyword evidence="4" id="KW-1185">Reference proteome</keyword>
<evidence type="ECO:0000256" key="1">
    <source>
        <dbReference type="SAM" id="Phobius"/>
    </source>
</evidence>
<keyword evidence="1" id="KW-1133">Transmembrane helix</keyword>
<name>A0ABV1KB25_9PSEU</name>
<feature type="transmembrane region" description="Helical" evidence="1">
    <location>
        <begin position="356"/>
        <end position="384"/>
    </location>
</feature>
<keyword evidence="1" id="KW-0812">Transmembrane</keyword>
<evidence type="ECO:0000313" key="3">
    <source>
        <dbReference type="EMBL" id="MEQ3551682.1"/>
    </source>
</evidence>
<feature type="transmembrane region" description="Helical" evidence="1">
    <location>
        <begin position="154"/>
        <end position="178"/>
    </location>
</feature>
<dbReference type="PANTHER" id="PTHR36927:SF1">
    <property type="entry name" value="MDO-LIKE PROTEIN"/>
    <property type="match status" value="1"/>
</dbReference>
<keyword evidence="3" id="KW-0808">Transferase</keyword>
<feature type="transmembrane region" description="Helical" evidence="1">
    <location>
        <begin position="261"/>
        <end position="279"/>
    </location>
</feature>
<sequence>MTSTVPAAAPPAASTDTRRHGLDALRAIALGLGIVLHSLLPFVPDMPWMVTDSVTDPAAVVPVYVIHLFRMVLFMLLAGYFGRMLLTRRGPREFVRDRLTRIGLPLVAFWPVSVMSLWVLSVVGVFAFGQPIPEMVPPAEGTPEILQLFTPGQLWFLLVLIECVLAVVVLRAVAIRLLGAERVARFTRAAGTVLSSRAGMLLAAVPYLLALLIQGTVAGGIVEPFTIVPELAPLVGYLGAFMVGWALHARPDSIERIGRTWPVQLGIAVPATVLGWFVSHGEVPLPVAAAVVALAGMTWTYGLIGLFGTVLDRRSEVMRYLADSAYWGYLLHLPVLVGIELLIADQSWPILAKLALTWTVTAVLLLVSYDVLVRSTWIGAWLNGRRRRSVLLRRG</sequence>
<reference evidence="3 4" key="1">
    <citation type="submission" date="2024-03" db="EMBL/GenBank/DDBJ databases">
        <title>Draft genome sequence of Pseudonocardia nematodicida JCM 31783.</title>
        <authorList>
            <person name="Butdee W."/>
            <person name="Duangmal K."/>
        </authorList>
    </citation>
    <scope>NUCLEOTIDE SEQUENCE [LARGE SCALE GENOMIC DNA]</scope>
    <source>
        <strain evidence="3 4">JCM 31783</strain>
    </source>
</reference>
<comment type="caution">
    <text evidence="3">The sequence shown here is derived from an EMBL/GenBank/DDBJ whole genome shotgun (WGS) entry which is preliminary data.</text>
</comment>
<evidence type="ECO:0000313" key="4">
    <source>
        <dbReference type="Proteomes" id="UP001494902"/>
    </source>
</evidence>
<gene>
    <name evidence="3" type="ORF">WIS52_14505</name>
</gene>
<dbReference type="Proteomes" id="UP001494902">
    <property type="component" value="Unassembled WGS sequence"/>
</dbReference>
<dbReference type="InterPro" id="IPR050623">
    <property type="entry name" value="Glucan_succinyl_AcylTrfase"/>
</dbReference>
<evidence type="ECO:0000259" key="2">
    <source>
        <dbReference type="Pfam" id="PF01757"/>
    </source>
</evidence>
<dbReference type="InterPro" id="IPR002656">
    <property type="entry name" value="Acyl_transf_3_dom"/>
</dbReference>
<dbReference type="Pfam" id="PF01757">
    <property type="entry name" value="Acyl_transf_3"/>
    <property type="match status" value="1"/>
</dbReference>
<accession>A0ABV1KB25</accession>
<keyword evidence="1" id="KW-0472">Membrane</keyword>
<dbReference type="GO" id="GO:0016746">
    <property type="term" value="F:acyltransferase activity"/>
    <property type="evidence" value="ECO:0007669"/>
    <property type="project" value="UniProtKB-KW"/>
</dbReference>
<feature type="domain" description="Acyltransferase 3" evidence="2">
    <location>
        <begin position="20"/>
        <end position="366"/>
    </location>
</feature>
<feature type="transmembrane region" description="Helical" evidence="1">
    <location>
        <begin position="102"/>
        <end position="128"/>
    </location>
</feature>
<feature type="transmembrane region" description="Helical" evidence="1">
    <location>
        <begin position="325"/>
        <end position="344"/>
    </location>
</feature>
<keyword evidence="3" id="KW-0012">Acyltransferase</keyword>
<feature type="transmembrane region" description="Helical" evidence="1">
    <location>
        <begin position="285"/>
        <end position="304"/>
    </location>
</feature>
<proteinExistence type="predicted"/>
<feature type="transmembrane region" description="Helical" evidence="1">
    <location>
        <begin position="24"/>
        <end position="43"/>
    </location>
</feature>
<dbReference type="RefSeq" id="WP_349298754.1">
    <property type="nucleotide sequence ID" value="NZ_JBEDNQ010000005.1"/>
</dbReference>
<protein>
    <submittedName>
        <fullName evidence="3">Acyltransferase family protein</fullName>
    </submittedName>
</protein>
<feature type="transmembrane region" description="Helical" evidence="1">
    <location>
        <begin position="63"/>
        <end position="81"/>
    </location>
</feature>